<dbReference type="Gene3D" id="3.40.50.1820">
    <property type="entry name" value="alpha/beta hydrolase"/>
    <property type="match status" value="1"/>
</dbReference>
<dbReference type="SUPFAM" id="SSF82171">
    <property type="entry name" value="DPP6 N-terminal domain-like"/>
    <property type="match status" value="1"/>
</dbReference>
<dbReference type="Gramene" id="GBG78131">
    <property type="protein sequence ID" value="GBG78131"/>
    <property type="gene ID" value="CBR_g26168"/>
</dbReference>
<feature type="domain" description="Dipeptidylpeptidase IV N-terminal" evidence="2">
    <location>
        <begin position="2"/>
        <end position="318"/>
    </location>
</feature>
<accession>A0A388L733</accession>
<organism evidence="3 4">
    <name type="scientific">Chara braunii</name>
    <name type="common">Braun's stonewort</name>
    <dbReference type="NCBI Taxonomy" id="69332"/>
    <lineage>
        <taxon>Eukaryota</taxon>
        <taxon>Viridiplantae</taxon>
        <taxon>Streptophyta</taxon>
        <taxon>Charophyceae</taxon>
        <taxon>Charales</taxon>
        <taxon>Characeae</taxon>
        <taxon>Chara</taxon>
    </lineage>
</organism>
<dbReference type="OMA" id="VTHMTPQ"/>
<keyword evidence="4" id="KW-1185">Reference proteome</keyword>
<feature type="domain" description="Peptidase S9 prolyl oligopeptidase catalytic" evidence="1">
    <location>
        <begin position="405"/>
        <end position="604"/>
    </location>
</feature>
<proteinExistence type="predicted"/>
<dbReference type="AlphaFoldDB" id="A0A388L733"/>
<dbReference type="InterPro" id="IPR050278">
    <property type="entry name" value="Serine_Prot_S9B/DPPIV"/>
</dbReference>
<dbReference type="STRING" id="69332.A0A388L733"/>
<dbReference type="GO" id="GO:0008239">
    <property type="term" value="F:dipeptidyl-peptidase activity"/>
    <property type="evidence" value="ECO:0007669"/>
    <property type="project" value="TreeGrafter"/>
</dbReference>
<reference evidence="3 4" key="1">
    <citation type="journal article" date="2018" name="Cell">
        <title>The Chara Genome: Secondary Complexity and Implications for Plant Terrestrialization.</title>
        <authorList>
            <person name="Nishiyama T."/>
            <person name="Sakayama H."/>
            <person name="Vries J.D."/>
            <person name="Buschmann H."/>
            <person name="Saint-Marcoux D."/>
            <person name="Ullrich K.K."/>
            <person name="Haas F.B."/>
            <person name="Vanderstraeten L."/>
            <person name="Becker D."/>
            <person name="Lang D."/>
            <person name="Vosolsobe S."/>
            <person name="Rombauts S."/>
            <person name="Wilhelmsson P.K.I."/>
            <person name="Janitza P."/>
            <person name="Kern R."/>
            <person name="Heyl A."/>
            <person name="Rumpler F."/>
            <person name="Villalobos L.I.A.C."/>
            <person name="Clay J.M."/>
            <person name="Skokan R."/>
            <person name="Toyoda A."/>
            <person name="Suzuki Y."/>
            <person name="Kagoshima H."/>
            <person name="Schijlen E."/>
            <person name="Tajeshwar N."/>
            <person name="Catarino B."/>
            <person name="Hetherington A.J."/>
            <person name="Saltykova A."/>
            <person name="Bonnot C."/>
            <person name="Breuninger H."/>
            <person name="Symeonidi A."/>
            <person name="Radhakrishnan G.V."/>
            <person name="Van Nieuwerburgh F."/>
            <person name="Deforce D."/>
            <person name="Chang C."/>
            <person name="Karol K.G."/>
            <person name="Hedrich R."/>
            <person name="Ulvskov P."/>
            <person name="Glockner G."/>
            <person name="Delwiche C.F."/>
            <person name="Petrasek J."/>
            <person name="Van de Peer Y."/>
            <person name="Friml J."/>
            <person name="Beilby M."/>
            <person name="Dolan L."/>
            <person name="Kohara Y."/>
            <person name="Sugano S."/>
            <person name="Fujiyama A."/>
            <person name="Delaux P.-M."/>
            <person name="Quint M."/>
            <person name="TheiBen G."/>
            <person name="Hagemann M."/>
            <person name="Harholt J."/>
            <person name="Dunand C."/>
            <person name="Zachgo S."/>
            <person name="Langdale J."/>
            <person name="Maumus F."/>
            <person name="Straeten D.V.D."/>
            <person name="Gould S.B."/>
            <person name="Rensing S.A."/>
        </authorList>
    </citation>
    <scope>NUCLEOTIDE SEQUENCE [LARGE SCALE GENOMIC DNA]</scope>
    <source>
        <strain evidence="3 4">S276</strain>
    </source>
</reference>
<dbReference type="Pfam" id="PF00326">
    <property type="entry name" value="Peptidase_S9"/>
    <property type="match status" value="1"/>
</dbReference>
<evidence type="ECO:0000259" key="1">
    <source>
        <dbReference type="Pfam" id="PF00326"/>
    </source>
</evidence>
<dbReference type="SUPFAM" id="SSF53474">
    <property type="entry name" value="alpha/beta-Hydrolases"/>
    <property type="match status" value="1"/>
</dbReference>
<dbReference type="PANTHER" id="PTHR11731:SF193">
    <property type="entry name" value="DIPEPTIDYL PEPTIDASE 9"/>
    <property type="match status" value="1"/>
</dbReference>
<evidence type="ECO:0000313" key="3">
    <source>
        <dbReference type="EMBL" id="GBG78131.1"/>
    </source>
</evidence>
<dbReference type="GO" id="GO:0008236">
    <property type="term" value="F:serine-type peptidase activity"/>
    <property type="evidence" value="ECO:0007669"/>
    <property type="project" value="InterPro"/>
</dbReference>
<dbReference type="Proteomes" id="UP000265515">
    <property type="component" value="Unassembled WGS sequence"/>
</dbReference>
<evidence type="ECO:0000259" key="2">
    <source>
        <dbReference type="Pfam" id="PF00930"/>
    </source>
</evidence>
<dbReference type="EMBL" id="BFEA01000287">
    <property type="protein sequence ID" value="GBG78131.1"/>
    <property type="molecule type" value="Genomic_DNA"/>
</dbReference>
<gene>
    <name evidence="3" type="ORF">CBR_g26168</name>
</gene>
<comment type="caution">
    <text evidence="3">The sequence shown here is derived from an EMBL/GenBank/DDBJ whole genome shotgun (WGS) entry which is preliminary data.</text>
</comment>
<dbReference type="InterPro" id="IPR002469">
    <property type="entry name" value="Peptidase_S9B_N"/>
</dbReference>
<dbReference type="OrthoDB" id="16520at2759"/>
<evidence type="ECO:0008006" key="5">
    <source>
        <dbReference type="Google" id="ProtNLM"/>
    </source>
</evidence>
<dbReference type="Pfam" id="PF00930">
    <property type="entry name" value="DPPIV_N"/>
    <property type="match status" value="1"/>
</dbReference>
<dbReference type="GO" id="GO:0006508">
    <property type="term" value="P:proteolysis"/>
    <property type="evidence" value="ECO:0007669"/>
    <property type="project" value="InterPro"/>
</dbReference>
<sequence>MVLTLSPDGTEIAYVQDDELWVVSAVDGEPRQITFGAAGTGKTHGLAEYIAQEEMDRRNGFWWSPDSQLIAFAEVDTSSVPVYRIAHLAKASVGKDAEEEHVYPFAGHANVKVRLGIVPATGGPVKWMDLSCGGSDGNKEEEYLARVMWLPEGKLLAQIQNRAQTVLNLVQFDPRTGRRTLMLVEENLVWVTLHDCFAPLQKASGHLAGGLIWGSERTGFRHLYLYDGRMRCLGPLTSGEWMVEQVAGVDEKAGLVYFTGTKDGPLETHLYVTGLSVEGSKGNQGIKKLTQAAGRHAVVLDHHLKRFIDAHDSLNSPPTVLLCSLEDGAVLCKIYEPPSSDVRVQRLQQTPPEIVRLQRDDGTVLYGALYRPDASVFGKPPYRTVVSVYGGPHVQTVCNSWMTTVDMRAQYLSRKGILVWKLDNRGSSRRGLAFEAQIKHKMGTVEVDDQAFGVQWLIEQGLTDAWKVGIYGWSYGGYMAAMALARYPAIFRVAVAGAAVTFWEGYDTHYTERYMGSPQENAEAYKTSSVMHWVSGMQGELMLVHGMIDENVHFRHTARLINALTGASKEHGLMLFPNERHMPRDLKDRMYMEERIFKFLDRNL</sequence>
<evidence type="ECO:0000313" key="4">
    <source>
        <dbReference type="Proteomes" id="UP000265515"/>
    </source>
</evidence>
<dbReference type="InterPro" id="IPR029058">
    <property type="entry name" value="AB_hydrolase_fold"/>
</dbReference>
<protein>
    <recommendedName>
        <fullName evidence="5">Peptidase S9 prolyl oligopeptidase catalytic domain-containing protein</fullName>
    </recommendedName>
</protein>
<dbReference type="InterPro" id="IPR001375">
    <property type="entry name" value="Peptidase_S9_cat"/>
</dbReference>
<dbReference type="PANTHER" id="PTHR11731">
    <property type="entry name" value="PROTEASE FAMILY S9B,C DIPEPTIDYL-PEPTIDASE IV-RELATED"/>
    <property type="match status" value="1"/>
</dbReference>
<name>A0A388L733_CHABU</name>
<dbReference type="Gene3D" id="2.140.10.30">
    <property type="entry name" value="Dipeptidylpeptidase IV, N-terminal domain"/>
    <property type="match status" value="1"/>
</dbReference>